<dbReference type="PANTHER" id="PTHR12994:SF17">
    <property type="entry name" value="LD30995P"/>
    <property type="match status" value="1"/>
</dbReference>
<feature type="domain" description="PPIase FKBP-type" evidence="3">
    <location>
        <begin position="533"/>
        <end position="621"/>
    </location>
</feature>
<comment type="caution">
    <text evidence="5">The sequence shown here is derived from an EMBL/GenBank/DDBJ whole genome shotgun (WGS) entry which is preliminary data.</text>
</comment>
<dbReference type="Proteomes" id="UP001642464">
    <property type="component" value="Unassembled WGS sequence"/>
</dbReference>
<evidence type="ECO:0000259" key="3">
    <source>
        <dbReference type="PROSITE" id="PS50059"/>
    </source>
</evidence>
<dbReference type="PANTHER" id="PTHR12994">
    <property type="entry name" value="SECERNIN"/>
    <property type="match status" value="1"/>
</dbReference>
<evidence type="ECO:0000256" key="1">
    <source>
        <dbReference type="ARBA" id="ARBA00005705"/>
    </source>
</evidence>
<evidence type="ECO:0000256" key="2">
    <source>
        <dbReference type="PROSITE-ProRule" id="PRU00277"/>
    </source>
</evidence>
<organism evidence="5 6">
    <name type="scientific">Durusdinium trenchii</name>
    <dbReference type="NCBI Taxonomy" id="1381693"/>
    <lineage>
        <taxon>Eukaryota</taxon>
        <taxon>Sar</taxon>
        <taxon>Alveolata</taxon>
        <taxon>Dinophyceae</taxon>
        <taxon>Suessiales</taxon>
        <taxon>Symbiodiniaceae</taxon>
        <taxon>Durusdinium</taxon>
    </lineage>
</organism>
<dbReference type="SUPFAM" id="SSF54534">
    <property type="entry name" value="FKBP-like"/>
    <property type="match status" value="1"/>
</dbReference>
<accession>A0ABP0KGJ7</accession>
<dbReference type="EC" id="5.2.1.8" evidence="2"/>
<comment type="similarity">
    <text evidence="1">Belongs to the peptidase C69 family. Secernin subfamily.</text>
</comment>
<dbReference type="EMBL" id="CAXAMM010011303">
    <property type="protein sequence ID" value="CAK9025757.1"/>
    <property type="molecule type" value="Genomic_DNA"/>
</dbReference>
<protein>
    <recommendedName>
        <fullName evidence="2">peptidylprolyl isomerase</fullName>
        <ecNumber evidence="2">5.2.1.8</ecNumber>
    </recommendedName>
</protein>
<dbReference type="InterPro" id="IPR007052">
    <property type="entry name" value="CS_dom"/>
</dbReference>
<proteinExistence type="inferred from homology"/>
<reference evidence="5 6" key="1">
    <citation type="submission" date="2024-02" db="EMBL/GenBank/DDBJ databases">
        <authorList>
            <person name="Chen Y."/>
            <person name="Shah S."/>
            <person name="Dougan E. K."/>
            <person name="Thang M."/>
            <person name="Chan C."/>
        </authorList>
    </citation>
    <scope>NUCLEOTIDE SEQUENCE [LARGE SCALE GENOMIC DNA]</scope>
</reference>
<comment type="catalytic activity">
    <reaction evidence="2">
        <text>[protein]-peptidylproline (omega=180) = [protein]-peptidylproline (omega=0)</text>
        <dbReference type="Rhea" id="RHEA:16237"/>
        <dbReference type="Rhea" id="RHEA-COMP:10747"/>
        <dbReference type="Rhea" id="RHEA-COMP:10748"/>
        <dbReference type="ChEBI" id="CHEBI:83833"/>
        <dbReference type="ChEBI" id="CHEBI:83834"/>
        <dbReference type="EC" id="5.2.1.8"/>
    </reaction>
</comment>
<dbReference type="PROSITE" id="PS50059">
    <property type="entry name" value="FKBP_PPIASE"/>
    <property type="match status" value="1"/>
</dbReference>
<feature type="domain" description="CS" evidence="4">
    <location>
        <begin position="651"/>
        <end position="750"/>
    </location>
</feature>
<dbReference type="Gene3D" id="3.10.50.40">
    <property type="match status" value="1"/>
</dbReference>
<dbReference type="InterPro" id="IPR001179">
    <property type="entry name" value="PPIase_FKBP_dom"/>
</dbReference>
<dbReference type="Pfam" id="PF00254">
    <property type="entry name" value="FKBP_C"/>
    <property type="match status" value="1"/>
</dbReference>
<dbReference type="Pfam" id="PF03577">
    <property type="entry name" value="Peptidase_C69"/>
    <property type="match status" value="2"/>
</dbReference>
<dbReference type="InterPro" id="IPR005322">
    <property type="entry name" value="Peptidase_C69"/>
</dbReference>
<gene>
    <name evidence="5" type="ORF">SCF082_LOCUS17206</name>
</gene>
<dbReference type="PROSITE" id="PS51203">
    <property type="entry name" value="CS"/>
    <property type="match status" value="1"/>
</dbReference>
<sequence>MSKRSGAEKSLRSADGSTLFSYTADSGSVYGTLGHYPAGQHSAGAKRPVWDWDSGKYLGEIDEAPYTYNVIGNLNEHGLAIGETTFGGNETLSGGEGVMDYGSLIWVTLQRCKTAREAILMFDQLVKEYGYVSEGESFTIADAKEAGVRQGVWVLEMIGKGKFEKGAVWVAVRIPDGHVSGHANQARIQRFPLHDAENCVFSSDVISFAVKVGLWDAQRPQEEFSFADAYDPISFTGARLSDARVWSFFSSVALDPSFEKSYEKHLGLRSRACRAQLEVLREKLKTVSQAIVPCNSGRPRRAASRMLSRIGYVLGQNVSAAARMPLSIPVKSKISNVELMSHMRNHYEGTALDSRLDVGAGSSGSPFRVRPLVWKQGNASYVHERMVGTPQALLMKSIVSVLLMKAATGRRCTSHAPPRAAYQRACRVWVALGAMLTALTLRQGKGTLPAKGPCSFVSPGWPDRLPLDRFVGVRAVDERVENEVDDFYDEDNEELMKMLMSGTGDEVDLLGNGSLIKTIISPAPAFSRRPQLGDEVTVHFVGSLEDGSVFDDTRARHEPYTFRVGLGFVIGGWDKGIPTMMKGERSLFTMDSSVAYGANGAGYKIPPNATVRFDIELLGWEEIDDMGPDDVEPEWEAPLVGRNDVGEGGKDPFGQYSWVRNGLEVIVKLQLPDDTRPKDVAAEFFPQRVSVAVKGSPVLSGTPAIDLDWEECYWDINREEEIQDDPQAKLWLLIHLHKKDAEKVRWPDHLLEEHLQLESSFSSSAADEADEADDTVAPLALPNMALARKHLRSGGGVELRGTAAGVAPWADGVWADGCDAVREDVLEVRIPSSKETSQAGLLWFGVDDASFSVHAPFHGGTTRVPQGYADGFGDALHYSRSAFWAFNTVANFIYPRLRPMPASPGIRCLYIAGFRGHFSSLDGFLSFFLFEILDL</sequence>
<keyword evidence="2 5" id="KW-0413">Isomerase</keyword>
<keyword evidence="2" id="KW-0697">Rotamase</keyword>
<dbReference type="GO" id="GO:0016853">
    <property type="term" value="F:isomerase activity"/>
    <property type="evidence" value="ECO:0007669"/>
    <property type="project" value="UniProtKB-KW"/>
</dbReference>
<evidence type="ECO:0000313" key="5">
    <source>
        <dbReference type="EMBL" id="CAK9025757.1"/>
    </source>
</evidence>
<keyword evidence="6" id="KW-1185">Reference proteome</keyword>
<dbReference type="InterPro" id="IPR046357">
    <property type="entry name" value="PPIase_dom_sf"/>
</dbReference>
<dbReference type="SUPFAM" id="SSF49764">
    <property type="entry name" value="HSP20-like chaperones"/>
    <property type="match status" value="1"/>
</dbReference>
<evidence type="ECO:0000313" key="6">
    <source>
        <dbReference type="Proteomes" id="UP001642464"/>
    </source>
</evidence>
<dbReference type="Gene3D" id="2.60.40.790">
    <property type="match status" value="1"/>
</dbReference>
<evidence type="ECO:0000259" key="4">
    <source>
        <dbReference type="PROSITE" id="PS51203"/>
    </source>
</evidence>
<name>A0ABP0KGJ7_9DINO</name>
<dbReference type="InterPro" id="IPR008978">
    <property type="entry name" value="HSP20-like_chaperone"/>
</dbReference>